<protein>
    <submittedName>
        <fullName evidence="1">KIR protein</fullName>
    </submittedName>
</protein>
<dbReference type="KEGG" id="pcot:PCOAH_00051700"/>
<gene>
    <name evidence="1" type="ORF">PCOAH_00051700</name>
</gene>
<sequence>MPELGLEEKSLPSYKEFYHKFENTTEKECGDGRGKFQNWGSDLKTELTTYDKLSISAEKIAGALCSACKNNGCINSKGASCTFFYYWLGIKFFETSDPSKFPPFIEAIYDALEKTFYEKQCNVNYKDVNKLLFELRKDV</sequence>
<evidence type="ECO:0000313" key="1">
    <source>
        <dbReference type="EMBL" id="ANQ11088.1"/>
    </source>
</evidence>
<name>A0A1B1E7X1_9APIC</name>
<proteinExistence type="predicted"/>
<dbReference type="AlphaFoldDB" id="A0A1B1E7X1"/>
<keyword evidence="2" id="KW-1185">Reference proteome</keyword>
<dbReference type="RefSeq" id="XP_019917783.1">
    <property type="nucleotide sequence ID" value="XM_020061950.1"/>
</dbReference>
<dbReference type="GeneID" id="30911904"/>
<organism evidence="1 2">
    <name type="scientific">Plasmodium coatneyi</name>
    <dbReference type="NCBI Taxonomy" id="208452"/>
    <lineage>
        <taxon>Eukaryota</taxon>
        <taxon>Sar</taxon>
        <taxon>Alveolata</taxon>
        <taxon>Apicomplexa</taxon>
        <taxon>Aconoidasida</taxon>
        <taxon>Haemosporida</taxon>
        <taxon>Plasmodiidae</taxon>
        <taxon>Plasmodium</taxon>
    </lineage>
</organism>
<reference evidence="2" key="1">
    <citation type="submission" date="2016-06" db="EMBL/GenBank/DDBJ databases">
        <title>First high quality genome sequence of Plasmodium coatneyi using continuous long reads from single molecule, real-time sequencing.</title>
        <authorList>
            <person name="Chien J.-T."/>
            <person name="Pakala S.B."/>
            <person name="Geraldo J.A."/>
            <person name="Lapp S.A."/>
            <person name="Barnwell J.W."/>
            <person name="Kissinger J.C."/>
            <person name="Galinski M.R."/>
            <person name="Humphrey J.C."/>
        </authorList>
    </citation>
    <scope>NUCLEOTIDE SEQUENCE [LARGE SCALE GENOMIC DNA]</scope>
    <source>
        <strain evidence="2">Hackeri</strain>
    </source>
</reference>
<evidence type="ECO:0000313" key="2">
    <source>
        <dbReference type="Proteomes" id="UP000092716"/>
    </source>
</evidence>
<dbReference type="EMBL" id="CP016252">
    <property type="protein sequence ID" value="ANQ11088.1"/>
    <property type="molecule type" value="Genomic_DNA"/>
</dbReference>
<dbReference type="Proteomes" id="UP000092716">
    <property type="component" value="Chromosome 14"/>
</dbReference>
<accession>A0A1B1E7X1</accession>
<dbReference type="VEuPathDB" id="PlasmoDB:PCOAH_00051700"/>